<protein>
    <submittedName>
        <fullName evidence="3">CSON005154 protein</fullName>
    </submittedName>
</protein>
<name>A0A336L9G3_CULSO</name>
<feature type="region of interest" description="Disordered" evidence="1">
    <location>
        <begin position="15"/>
        <end position="39"/>
    </location>
</feature>
<evidence type="ECO:0000313" key="4">
    <source>
        <dbReference type="EMBL" id="SSX32575.1"/>
    </source>
</evidence>
<sequence>MSTLAISNADVQSAPVNINNSTSNNRNSESLSDKLSTATSITNTPRESLATISSQIESIYSEIAEGDAISTSNTSTTIEKPINVVSERMMLVQSTVKTITNNFNSNHNKNKASRSSSSENNNKNNNNESSRHKFLTPNNTTSRQRVSAVKVTLPPGGVKGAQVKNSKINAPPGLNYVFDAHPNINKHHHHDYRYGPHFETGNVTNITVQAGSTFYLHCRISLLLDKTVSWVHRRQGQTALQLLTVGKQTYSGDSRYTIDFQYPNNWRLKIESVIKDDEGVYECQVSTHPPRIITYHLHVNDPKILIVDEAGIPLLDKYVQVDSTIKLACIVRHISMTSSVVFWMHGSTILNYDTTRGGISVKTDLKDFGANSTLFVAKVNQSDSGNYTCSIGPHQYYMVTVHVLNESLAELHHSSSSSSIHSPIVHQILCQYLLFSALFITTILCMSNNNLEKRKSITVANRKPINIRNDPDR</sequence>
<dbReference type="PANTHER" id="PTHR23279">
    <property type="entry name" value="DEFECTIVE PROBOSCIS EXTENSION RESPONSE DPR -RELATED"/>
    <property type="match status" value="1"/>
</dbReference>
<feature type="domain" description="Ig-like" evidence="2">
    <location>
        <begin position="196"/>
        <end position="294"/>
    </location>
</feature>
<organism evidence="3">
    <name type="scientific">Culicoides sonorensis</name>
    <name type="common">Biting midge</name>
    <dbReference type="NCBI Taxonomy" id="179676"/>
    <lineage>
        <taxon>Eukaryota</taxon>
        <taxon>Metazoa</taxon>
        <taxon>Ecdysozoa</taxon>
        <taxon>Arthropoda</taxon>
        <taxon>Hexapoda</taxon>
        <taxon>Insecta</taxon>
        <taxon>Pterygota</taxon>
        <taxon>Neoptera</taxon>
        <taxon>Endopterygota</taxon>
        <taxon>Diptera</taxon>
        <taxon>Nematocera</taxon>
        <taxon>Chironomoidea</taxon>
        <taxon>Ceratopogonidae</taxon>
        <taxon>Ceratopogoninae</taxon>
        <taxon>Culicoides</taxon>
        <taxon>Monoculicoides</taxon>
    </lineage>
</organism>
<dbReference type="PANTHER" id="PTHR23279:SF12">
    <property type="entry name" value="DEFECTIVE PROBOSCIS EXTENSION RESPONSE 14, ISOFORM A-RELATED"/>
    <property type="match status" value="1"/>
</dbReference>
<dbReference type="InterPro" id="IPR013783">
    <property type="entry name" value="Ig-like_fold"/>
</dbReference>
<feature type="compositionally biased region" description="Low complexity" evidence="1">
    <location>
        <begin position="101"/>
        <end position="128"/>
    </location>
</feature>
<proteinExistence type="predicted"/>
<dbReference type="InterPro" id="IPR007110">
    <property type="entry name" value="Ig-like_dom"/>
</dbReference>
<dbReference type="InterPro" id="IPR003599">
    <property type="entry name" value="Ig_sub"/>
</dbReference>
<dbReference type="SMART" id="SM00408">
    <property type="entry name" value="IGc2"/>
    <property type="match status" value="2"/>
</dbReference>
<evidence type="ECO:0000313" key="3">
    <source>
        <dbReference type="EMBL" id="SSX13135.1"/>
    </source>
</evidence>
<dbReference type="GO" id="GO:0032589">
    <property type="term" value="C:neuron projection membrane"/>
    <property type="evidence" value="ECO:0007669"/>
    <property type="project" value="TreeGrafter"/>
</dbReference>
<dbReference type="FunFam" id="2.60.40.10:FF:001606">
    <property type="entry name" value="uncharacterized protein LOC108091111"/>
    <property type="match status" value="1"/>
</dbReference>
<accession>A0A336L9G3</accession>
<gene>
    <name evidence="3" type="primary">CSON005154</name>
</gene>
<dbReference type="SUPFAM" id="SSF48726">
    <property type="entry name" value="Immunoglobulin"/>
    <property type="match status" value="2"/>
</dbReference>
<dbReference type="AlphaFoldDB" id="A0A336L9G3"/>
<evidence type="ECO:0000256" key="1">
    <source>
        <dbReference type="SAM" id="MobiDB-lite"/>
    </source>
</evidence>
<dbReference type="VEuPathDB" id="VectorBase:CSON005154"/>
<dbReference type="Pfam" id="PF07686">
    <property type="entry name" value="V-set"/>
    <property type="match status" value="1"/>
</dbReference>
<dbReference type="SMART" id="SM00409">
    <property type="entry name" value="IG"/>
    <property type="match status" value="2"/>
</dbReference>
<dbReference type="InterPro" id="IPR036179">
    <property type="entry name" value="Ig-like_dom_sf"/>
</dbReference>
<feature type="compositionally biased region" description="Polar residues" evidence="1">
    <location>
        <begin position="136"/>
        <end position="145"/>
    </location>
</feature>
<dbReference type="CDD" id="cd00099">
    <property type="entry name" value="IgV"/>
    <property type="match status" value="1"/>
</dbReference>
<reference evidence="3" key="1">
    <citation type="submission" date="2018-04" db="EMBL/GenBank/DDBJ databases">
        <authorList>
            <person name="Go L.Y."/>
            <person name="Mitchell J.A."/>
        </authorList>
    </citation>
    <scope>NUCLEOTIDE SEQUENCE</scope>
    <source>
        <tissue evidence="3">Whole organism</tissue>
    </source>
</reference>
<dbReference type="InterPro" id="IPR003598">
    <property type="entry name" value="Ig_sub2"/>
</dbReference>
<feature type="region of interest" description="Disordered" evidence="1">
    <location>
        <begin position="100"/>
        <end position="146"/>
    </location>
</feature>
<feature type="compositionally biased region" description="Low complexity" evidence="1">
    <location>
        <begin position="17"/>
        <end position="30"/>
    </location>
</feature>
<dbReference type="GO" id="GO:0050808">
    <property type="term" value="P:synapse organization"/>
    <property type="evidence" value="ECO:0007669"/>
    <property type="project" value="TreeGrafter"/>
</dbReference>
<reference evidence="4" key="2">
    <citation type="submission" date="2018-07" db="EMBL/GenBank/DDBJ databases">
        <authorList>
            <person name="Quirk P.G."/>
            <person name="Krulwich T.A."/>
        </authorList>
    </citation>
    <scope>NUCLEOTIDE SEQUENCE</scope>
</reference>
<dbReference type="EMBL" id="UFQT01002068">
    <property type="protein sequence ID" value="SSX32575.1"/>
    <property type="molecule type" value="Genomic_DNA"/>
</dbReference>
<dbReference type="Gene3D" id="2.60.40.10">
    <property type="entry name" value="Immunoglobulins"/>
    <property type="match status" value="2"/>
</dbReference>
<dbReference type="InterPro" id="IPR013106">
    <property type="entry name" value="Ig_V-set"/>
</dbReference>
<dbReference type="PROSITE" id="PS50835">
    <property type="entry name" value="IG_LIKE"/>
    <property type="match status" value="2"/>
</dbReference>
<dbReference type="EMBL" id="UFQS01002068">
    <property type="protein sequence ID" value="SSX13135.1"/>
    <property type="molecule type" value="Genomic_DNA"/>
</dbReference>
<dbReference type="InterPro" id="IPR037448">
    <property type="entry name" value="Zig-8"/>
</dbReference>
<feature type="domain" description="Ig-like" evidence="2">
    <location>
        <begin position="302"/>
        <end position="391"/>
    </location>
</feature>
<evidence type="ECO:0000259" key="2">
    <source>
        <dbReference type="PROSITE" id="PS50835"/>
    </source>
</evidence>
<dbReference type="OMA" id="GDMRHFL"/>